<dbReference type="EMBL" id="JABFIF010000001">
    <property type="protein sequence ID" value="NOH14792.1"/>
    <property type="molecule type" value="Genomic_DNA"/>
</dbReference>
<proteinExistence type="predicted"/>
<accession>A0A7Y3V6L0</accession>
<name>A0A7Y3V6L0_CLOCO</name>
<evidence type="ECO:0000313" key="2">
    <source>
        <dbReference type="Proteomes" id="UP000528432"/>
    </source>
</evidence>
<protein>
    <submittedName>
        <fullName evidence="1">Uncharacterized protein</fullName>
    </submittedName>
</protein>
<dbReference type="AlphaFoldDB" id="A0A7Y3V6L0"/>
<gene>
    <name evidence="1" type="ORF">HMJ28_00030</name>
</gene>
<organism evidence="1 2">
    <name type="scientific">Clostridium cochlearium</name>
    <dbReference type="NCBI Taxonomy" id="1494"/>
    <lineage>
        <taxon>Bacteria</taxon>
        <taxon>Bacillati</taxon>
        <taxon>Bacillota</taxon>
        <taxon>Clostridia</taxon>
        <taxon>Eubacteriales</taxon>
        <taxon>Clostridiaceae</taxon>
        <taxon>Clostridium</taxon>
    </lineage>
</organism>
<dbReference type="RefSeq" id="WP_171302550.1">
    <property type="nucleotide sequence ID" value="NZ_JABFIF010000001.1"/>
</dbReference>
<sequence>MKLKFNPDLDYQKESISSIVNIFKGQTLVQANFTVSALMGKAGIEGKIITDLGIELDEEYIKKE</sequence>
<comment type="caution">
    <text evidence="1">The sequence shown here is derived from an EMBL/GenBank/DDBJ whole genome shotgun (WGS) entry which is preliminary data.</text>
</comment>
<dbReference type="Proteomes" id="UP000528432">
    <property type="component" value="Unassembled WGS sequence"/>
</dbReference>
<evidence type="ECO:0000313" key="1">
    <source>
        <dbReference type="EMBL" id="NOH14792.1"/>
    </source>
</evidence>
<reference evidence="1 2" key="1">
    <citation type="submission" date="2020-05" db="EMBL/GenBank/DDBJ databases">
        <title>Draft genome sequence of Clostridium cochlearium strain AGROS13 isolated from a sheep dairy farm in New Zealand.</title>
        <authorList>
            <person name="Gupta T.B."/>
            <person name="Jauregui R."/>
            <person name="Risson A.N."/>
            <person name="Brightwell G."/>
            <person name="Maclean P."/>
        </authorList>
    </citation>
    <scope>NUCLEOTIDE SEQUENCE [LARGE SCALE GENOMIC DNA]</scope>
    <source>
        <strain evidence="1 2">AGROS13</strain>
    </source>
</reference>